<sequence>MVRDGRISPRLGDTPTCTTVGGGWRAGEWQRGLKVKEVAAHAHLSLLQSLARLLAGVGALQVWEAHRARHPPVVSRTELLRDGRIKGSREQENKTPLALPVQPFLCSLRGR</sequence>
<reference evidence="1 2" key="1">
    <citation type="submission" date="2019-05" db="EMBL/GenBank/DDBJ databases">
        <title>Another draft genome of Portunus trituberculatus and its Hox gene families provides insights of decapod evolution.</title>
        <authorList>
            <person name="Jeong J.-H."/>
            <person name="Song I."/>
            <person name="Kim S."/>
            <person name="Choi T."/>
            <person name="Kim D."/>
            <person name="Ryu S."/>
            <person name="Kim W."/>
        </authorList>
    </citation>
    <scope>NUCLEOTIDE SEQUENCE [LARGE SCALE GENOMIC DNA]</scope>
    <source>
        <tissue evidence="1">Muscle</tissue>
    </source>
</reference>
<dbReference type="EMBL" id="VSRR010000717">
    <property type="protein sequence ID" value="MPC18865.1"/>
    <property type="molecule type" value="Genomic_DNA"/>
</dbReference>
<accession>A0A5B7DCU5</accession>
<organism evidence="1 2">
    <name type="scientific">Portunus trituberculatus</name>
    <name type="common">Swimming crab</name>
    <name type="synonym">Neptunus trituberculatus</name>
    <dbReference type="NCBI Taxonomy" id="210409"/>
    <lineage>
        <taxon>Eukaryota</taxon>
        <taxon>Metazoa</taxon>
        <taxon>Ecdysozoa</taxon>
        <taxon>Arthropoda</taxon>
        <taxon>Crustacea</taxon>
        <taxon>Multicrustacea</taxon>
        <taxon>Malacostraca</taxon>
        <taxon>Eumalacostraca</taxon>
        <taxon>Eucarida</taxon>
        <taxon>Decapoda</taxon>
        <taxon>Pleocyemata</taxon>
        <taxon>Brachyura</taxon>
        <taxon>Eubrachyura</taxon>
        <taxon>Portunoidea</taxon>
        <taxon>Portunidae</taxon>
        <taxon>Portuninae</taxon>
        <taxon>Portunus</taxon>
    </lineage>
</organism>
<name>A0A5B7DCU5_PORTR</name>
<evidence type="ECO:0000313" key="1">
    <source>
        <dbReference type="EMBL" id="MPC18865.1"/>
    </source>
</evidence>
<proteinExistence type="predicted"/>
<keyword evidence="2" id="KW-1185">Reference proteome</keyword>
<evidence type="ECO:0000313" key="2">
    <source>
        <dbReference type="Proteomes" id="UP000324222"/>
    </source>
</evidence>
<dbReference type="Proteomes" id="UP000324222">
    <property type="component" value="Unassembled WGS sequence"/>
</dbReference>
<gene>
    <name evidence="1" type="ORF">E2C01_011759</name>
</gene>
<comment type="caution">
    <text evidence="1">The sequence shown here is derived from an EMBL/GenBank/DDBJ whole genome shotgun (WGS) entry which is preliminary data.</text>
</comment>
<protein>
    <submittedName>
        <fullName evidence="1">Uncharacterized protein</fullName>
    </submittedName>
</protein>
<dbReference type="AlphaFoldDB" id="A0A5B7DCU5"/>